<comment type="caution">
    <text evidence="2">The sequence shown here is derived from an EMBL/GenBank/DDBJ whole genome shotgun (WGS) entry which is preliminary data.</text>
</comment>
<reference evidence="2 3" key="1">
    <citation type="submission" date="2023-02" db="EMBL/GenBank/DDBJ databases">
        <title>Dictyobacter halimunensis sp. nov., a new member of the class Ktedonobacteria from forest soil in a geothermal area.</title>
        <authorList>
            <person name="Rachmania M.K."/>
            <person name="Ningsih F."/>
            <person name="Sakai Y."/>
            <person name="Yabe S."/>
            <person name="Yokota A."/>
            <person name="Sjamsuridzal W."/>
        </authorList>
    </citation>
    <scope>NUCLEOTIDE SEQUENCE [LARGE SCALE GENOMIC DNA]</scope>
    <source>
        <strain evidence="2 3">S3.2.2.5</strain>
    </source>
</reference>
<keyword evidence="3" id="KW-1185">Reference proteome</keyword>
<name>A0ABQ6FL69_9CHLR</name>
<organism evidence="2 3">
    <name type="scientific">Dictyobacter halimunensis</name>
    <dbReference type="NCBI Taxonomy" id="3026934"/>
    <lineage>
        <taxon>Bacteria</taxon>
        <taxon>Bacillati</taxon>
        <taxon>Chloroflexota</taxon>
        <taxon>Ktedonobacteria</taxon>
        <taxon>Ktedonobacterales</taxon>
        <taxon>Dictyobacteraceae</taxon>
        <taxon>Dictyobacter</taxon>
    </lineage>
</organism>
<keyword evidence="1" id="KW-0472">Membrane</keyword>
<feature type="transmembrane region" description="Helical" evidence="1">
    <location>
        <begin position="21"/>
        <end position="41"/>
    </location>
</feature>
<sequence length="49" mass="5367">MNVPDSRHSVAHKRPRTGVRYAAALVFVVVYGMGCATAHPIPYTNIKLT</sequence>
<dbReference type="EMBL" id="BSRI01000001">
    <property type="protein sequence ID" value="GLV55000.1"/>
    <property type="molecule type" value="Genomic_DNA"/>
</dbReference>
<dbReference type="Proteomes" id="UP001344906">
    <property type="component" value="Unassembled WGS sequence"/>
</dbReference>
<accession>A0ABQ6FL69</accession>
<evidence type="ECO:0000313" key="2">
    <source>
        <dbReference type="EMBL" id="GLV55000.1"/>
    </source>
</evidence>
<proteinExistence type="predicted"/>
<evidence type="ECO:0000313" key="3">
    <source>
        <dbReference type="Proteomes" id="UP001344906"/>
    </source>
</evidence>
<keyword evidence="1" id="KW-0812">Transmembrane</keyword>
<protein>
    <submittedName>
        <fullName evidence="2">Uncharacterized protein</fullName>
    </submittedName>
</protein>
<evidence type="ECO:0000256" key="1">
    <source>
        <dbReference type="SAM" id="Phobius"/>
    </source>
</evidence>
<gene>
    <name evidence="2" type="ORF">KDH_18470</name>
</gene>
<keyword evidence="1" id="KW-1133">Transmembrane helix</keyword>